<evidence type="ECO:0000313" key="3">
    <source>
        <dbReference type="Proteomes" id="UP001172673"/>
    </source>
</evidence>
<organism evidence="2 3">
    <name type="scientific">Cladophialophora chaetospira</name>
    <dbReference type="NCBI Taxonomy" id="386627"/>
    <lineage>
        <taxon>Eukaryota</taxon>
        <taxon>Fungi</taxon>
        <taxon>Dikarya</taxon>
        <taxon>Ascomycota</taxon>
        <taxon>Pezizomycotina</taxon>
        <taxon>Eurotiomycetes</taxon>
        <taxon>Chaetothyriomycetidae</taxon>
        <taxon>Chaetothyriales</taxon>
        <taxon>Herpotrichiellaceae</taxon>
        <taxon>Cladophialophora</taxon>
    </lineage>
</organism>
<protein>
    <submittedName>
        <fullName evidence="2">Uncharacterized protein</fullName>
    </submittedName>
</protein>
<name>A0AA38X9R9_9EURO</name>
<dbReference type="AlphaFoldDB" id="A0AA38X9R9"/>
<sequence length="689" mass="79359">MVPKQRRLKDYEFTSSTAHNGSRSGKDFGSCEESSPLTTHPSARERLAGDFGFKVRIHSKKKANSNDPKPATLSNEVNLPQRATPFDLIELGDEDRKDVKDEFPTVADDRQFPSTLGTDEIEPFDVGYRRDEFEEYDEFAGMPWLEAIHVVATHTQGLVSDHEDRSLAGFCGAKLIRRGDFRTRFYQQMCRPFDESTLMAFNLFDQYGHLKDHYKHHKFLKGSGAWQAQLDENDILLIEDVTVDVRCRRRGLATAMVEVLLAATRRKTAGGNFAAILWPQMFKEDDFQDLLRTIVSPSGGLFRADVMDHCDFEVTQWARSLGFRRIGLSMWFGLLCRDGTTSAVVPVEYDQDPHILNRVKNLLPDSLYHAQSDKHFLTALHHYYWLADAQDKRWFATDEERNTLLHIACQNFFLKSLTWIMQQSCSEELLKMRNSSRLTPLEATVQLLEAMRTRTLIGNTVFLRADTFEGHTLDQARCVALLRRSKIDSEEDLEQFRYGCTCGECYDGYISPRMNYTLYMNASMERDRFAEELDMSGETFVVENEWKLMHLPDYTMKYLTHYKAMRQGFVNACGHVSDCLLDRLAPDYSTVRFYMSLAQDQQSALVTKFFKNKANIKGVVGMILDKAWSDDEIHGDGWTKEMREDDDEDYDEPECRNDHEFALVARKCGYPSVAYFLTTTSNELILPLS</sequence>
<feature type="region of interest" description="Disordered" evidence="1">
    <location>
        <begin position="59"/>
        <end position="78"/>
    </location>
</feature>
<keyword evidence="3" id="KW-1185">Reference proteome</keyword>
<feature type="region of interest" description="Disordered" evidence="1">
    <location>
        <begin position="1"/>
        <end position="45"/>
    </location>
</feature>
<gene>
    <name evidence="2" type="ORF">H2200_005743</name>
</gene>
<feature type="compositionally biased region" description="Polar residues" evidence="1">
    <location>
        <begin position="32"/>
        <end position="41"/>
    </location>
</feature>
<dbReference type="EMBL" id="JAPDRK010000008">
    <property type="protein sequence ID" value="KAJ9609416.1"/>
    <property type="molecule type" value="Genomic_DNA"/>
</dbReference>
<evidence type="ECO:0000256" key="1">
    <source>
        <dbReference type="SAM" id="MobiDB-lite"/>
    </source>
</evidence>
<dbReference type="Proteomes" id="UP001172673">
    <property type="component" value="Unassembled WGS sequence"/>
</dbReference>
<evidence type="ECO:0000313" key="2">
    <source>
        <dbReference type="EMBL" id="KAJ9609416.1"/>
    </source>
</evidence>
<accession>A0AA38X9R9</accession>
<reference evidence="2" key="1">
    <citation type="submission" date="2022-10" db="EMBL/GenBank/DDBJ databases">
        <title>Culturing micro-colonial fungi from biological soil crusts in the Mojave desert and describing Neophaeococcomyces mojavensis, and introducing the new genera and species Taxawa tesnikishii.</title>
        <authorList>
            <person name="Kurbessoian T."/>
            <person name="Stajich J.E."/>
        </authorList>
    </citation>
    <scope>NUCLEOTIDE SEQUENCE</scope>
    <source>
        <strain evidence="2">TK_41</strain>
    </source>
</reference>
<proteinExistence type="predicted"/>
<feature type="compositionally biased region" description="Polar residues" evidence="1">
    <location>
        <begin position="13"/>
        <end position="23"/>
    </location>
</feature>
<comment type="caution">
    <text evidence="2">The sequence shown here is derived from an EMBL/GenBank/DDBJ whole genome shotgun (WGS) entry which is preliminary data.</text>
</comment>